<keyword evidence="2 9" id="KW-0813">Transport</keyword>
<dbReference type="RefSeq" id="WP_128355649.1">
    <property type="nucleotide sequence ID" value="NZ_CP022987.1"/>
</dbReference>
<evidence type="ECO:0000256" key="7">
    <source>
        <dbReference type="ARBA" id="ARBA00023136"/>
    </source>
</evidence>
<dbReference type="Proteomes" id="UP000283474">
    <property type="component" value="Chromosome"/>
</dbReference>
<dbReference type="OrthoDB" id="26202at2"/>
<proteinExistence type="inferred from homology"/>
<feature type="domain" description="Tripartite ATP-independent periplasmic transporters DctQ component" evidence="10">
    <location>
        <begin position="69"/>
        <end position="179"/>
    </location>
</feature>
<evidence type="ECO:0000256" key="3">
    <source>
        <dbReference type="ARBA" id="ARBA00022475"/>
    </source>
</evidence>
<comment type="function">
    <text evidence="9">Part of the tripartite ATP-independent periplasmic (TRAP) transport system.</text>
</comment>
<feature type="transmembrane region" description="Helical" evidence="9">
    <location>
        <begin position="113"/>
        <end position="136"/>
    </location>
</feature>
<evidence type="ECO:0000259" key="10">
    <source>
        <dbReference type="Pfam" id="PF04290"/>
    </source>
</evidence>
<evidence type="ECO:0000256" key="5">
    <source>
        <dbReference type="ARBA" id="ARBA00022692"/>
    </source>
</evidence>
<keyword evidence="3" id="KW-1003">Cell membrane</keyword>
<keyword evidence="12" id="KW-1185">Reference proteome</keyword>
<evidence type="ECO:0000256" key="1">
    <source>
        <dbReference type="ARBA" id="ARBA00004429"/>
    </source>
</evidence>
<feature type="transmembrane region" description="Helical" evidence="9">
    <location>
        <begin position="29"/>
        <end position="49"/>
    </location>
</feature>
<dbReference type="KEGG" id="pus:CKA81_13000"/>
<dbReference type="AlphaFoldDB" id="A0A410GED5"/>
<name>A0A410GED5_9BURK</name>
<keyword evidence="7 9" id="KW-0472">Membrane</keyword>
<sequence>MAPNKPQVPGWEGNAPFLRRFLDGLYLQSGRLAAVFLVAICLIVSVQVLGNALDRLLLLTTGQQLGIVIPGYADIAGLFLSASTFLALAYTLTSGELIRVRLLLARLPVRWQIPVELWCSGVATLIMGATTWYTLALVMESKEYGDTLPGMVAIPLFIPQSAMLIGLSILTIAFADAFCAVCQGKPAHYDRPAADKLGNLQSN</sequence>
<evidence type="ECO:0000313" key="12">
    <source>
        <dbReference type="Proteomes" id="UP000283474"/>
    </source>
</evidence>
<comment type="similarity">
    <text evidence="8 9">Belongs to the TRAP transporter small permease family.</text>
</comment>
<keyword evidence="5 9" id="KW-0812">Transmembrane</keyword>
<protein>
    <recommendedName>
        <fullName evidence="9">TRAP transporter small permease protein</fullName>
    </recommendedName>
</protein>
<comment type="subunit">
    <text evidence="9">The complex comprises the extracytoplasmic solute receptor protein and the two transmembrane proteins.</text>
</comment>
<evidence type="ECO:0000256" key="4">
    <source>
        <dbReference type="ARBA" id="ARBA00022519"/>
    </source>
</evidence>
<dbReference type="GO" id="GO:0005886">
    <property type="term" value="C:plasma membrane"/>
    <property type="evidence" value="ECO:0007669"/>
    <property type="project" value="UniProtKB-SubCell"/>
</dbReference>
<feature type="transmembrane region" description="Helical" evidence="9">
    <location>
        <begin position="69"/>
        <end position="92"/>
    </location>
</feature>
<organism evidence="11 12">
    <name type="scientific">Pollutimonas thiosulfatoxidans</name>
    <dbReference type="NCBI Taxonomy" id="2028345"/>
    <lineage>
        <taxon>Bacteria</taxon>
        <taxon>Pseudomonadati</taxon>
        <taxon>Pseudomonadota</taxon>
        <taxon>Betaproteobacteria</taxon>
        <taxon>Burkholderiales</taxon>
        <taxon>Alcaligenaceae</taxon>
        <taxon>Pollutimonas</taxon>
    </lineage>
</organism>
<dbReference type="InterPro" id="IPR055348">
    <property type="entry name" value="DctQ"/>
</dbReference>
<dbReference type="PANTHER" id="PTHR35011">
    <property type="entry name" value="2,3-DIKETO-L-GULONATE TRAP TRANSPORTER SMALL PERMEASE PROTEIN YIAM"/>
    <property type="match status" value="1"/>
</dbReference>
<reference evidence="11 12" key="1">
    <citation type="submission" date="2017-08" db="EMBL/GenBank/DDBJ databases">
        <authorList>
            <person name="Park S.-J."/>
            <person name="Kim H."/>
        </authorList>
    </citation>
    <scope>NUCLEOTIDE SEQUENCE [LARGE SCALE GENOMIC DNA]</scope>
    <source>
        <strain evidence="12">ye3</strain>
    </source>
</reference>
<feature type="transmembrane region" description="Helical" evidence="9">
    <location>
        <begin position="156"/>
        <end position="181"/>
    </location>
</feature>
<dbReference type="GO" id="GO:0015740">
    <property type="term" value="P:C4-dicarboxylate transport"/>
    <property type="evidence" value="ECO:0007669"/>
    <property type="project" value="TreeGrafter"/>
</dbReference>
<gene>
    <name evidence="11" type="ORF">CKA81_13000</name>
</gene>
<evidence type="ECO:0000256" key="2">
    <source>
        <dbReference type="ARBA" id="ARBA00022448"/>
    </source>
</evidence>
<keyword evidence="6 9" id="KW-1133">Transmembrane helix</keyword>
<accession>A0A410GED5</accession>
<evidence type="ECO:0000256" key="8">
    <source>
        <dbReference type="ARBA" id="ARBA00038436"/>
    </source>
</evidence>
<keyword evidence="4 9" id="KW-0997">Cell inner membrane</keyword>
<dbReference type="InterPro" id="IPR007387">
    <property type="entry name" value="TRAP_DctQ"/>
</dbReference>
<dbReference type="Pfam" id="PF04290">
    <property type="entry name" value="DctQ"/>
    <property type="match status" value="1"/>
</dbReference>
<dbReference type="PANTHER" id="PTHR35011:SF10">
    <property type="entry name" value="TRAP TRANSPORTER SMALL PERMEASE PROTEIN"/>
    <property type="match status" value="1"/>
</dbReference>
<dbReference type="GO" id="GO:0022857">
    <property type="term" value="F:transmembrane transporter activity"/>
    <property type="evidence" value="ECO:0007669"/>
    <property type="project" value="UniProtKB-UniRule"/>
</dbReference>
<evidence type="ECO:0000313" key="11">
    <source>
        <dbReference type="EMBL" id="QAA94653.1"/>
    </source>
</evidence>
<evidence type="ECO:0000256" key="9">
    <source>
        <dbReference type="RuleBase" id="RU369079"/>
    </source>
</evidence>
<dbReference type="EMBL" id="CP022987">
    <property type="protein sequence ID" value="QAA94653.1"/>
    <property type="molecule type" value="Genomic_DNA"/>
</dbReference>
<comment type="subcellular location">
    <subcellularLocation>
        <location evidence="1 9">Cell inner membrane</location>
        <topology evidence="1 9">Multi-pass membrane protein</topology>
    </subcellularLocation>
</comment>
<evidence type="ECO:0000256" key="6">
    <source>
        <dbReference type="ARBA" id="ARBA00022989"/>
    </source>
</evidence>